<feature type="binding site" evidence="3">
    <location>
        <position position="176"/>
    </location>
    <ligand>
        <name>NAD(+)</name>
        <dbReference type="ChEBI" id="CHEBI:57540"/>
    </ligand>
</feature>
<reference evidence="6 11" key="3">
    <citation type="submission" date="2019-04" db="EMBL/GenBank/DDBJ databases">
        <authorList>
            <consortium name="GenomeTrakr network: Whole genome sequencing for foodborne pathogen traceback"/>
        </authorList>
    </citation>
    <scope>NUCLEOTIDE SEQUENCE [LARGE SCALE GENOMIC DNA]</scope>
    <source>
        <strain evidence="6 11">NRRL B-33244</strain>
    </source>
</reference>
<dbReference type="PANTHER" id="PTHR43866">
    <property type="entry name" value="MALONATE-SEMIALDEHYDE DEHYDROGENASE"/>
    <property type="match status" value="1"/>
</dbReference>
<evidence type="ECO:0000313" key="10">
    <source>
        <dbReference type="Proteomes" id="UP000467247"/>
    </source>
</evidence>
<dbReference type="EMBL" id="DAAIRR010000001">
    <property type="protein sequence ID" value="HAB9175462.1"/>
    <property type="molecule type" value="Genomic_DNA"/>
</dbReference>
<dbReference type="EMBL" id="AANCZP010000001">
    <property type="protein sequence ID" value="EDN8269020.1"/>
    <property type="molecule type" value="Genomic_DNA"/>
</dbReference>
<dbReference type="Proteomes" id="UP000535556">
    <property type="component" value="Unassembled WGS sequence"/>
</dbReference>
<evidence type="ECO:0000313" key="8">
    <source>
        <dbReference type="EMBL" id="HAB9175462.1"/>
    </source>
</evidence>
<keyword evidence="2 3" id="KW-0520">NAD</keyword>
<dbReference type="FunFam" id="3.40.309.10:FF:000002">
    <property type="entry name" value="Methylmalonate-semialdehyde dehydrogenase (Acylating)"/>
    <property type="match status" value="1"/>
</dbReference>
<dbReference type="Gene3D" id="3.40.309.10">
    <property type="entry name" value="Aldehyde Dehydrogenase, Chain A, domain 2"/>
    <property type="match status" value="1"/>
</dbReference>
<evidence type="ECO:0000313" key="11">
    <source>
        <dbReference type="Proteomes" id="UP000535556"/>
    </source>
</evidence>
<comment type="subunit">
    <text evidence="3">Homotetramer.</text>
</comment>
<dbReference type="Proteomes" id="UP000840928">
    <property type="component" value="Unassembled WGS sequence"/>
</dbReference>
<dbReference type="InterPro" id="IPR016160">
    <property type="entry name" value="Ald_DH_CS_CYS"/>
</dbReference>
<dbReference type="GO" id="GO:0018478">
    <property type="term" value="F:malonate-semialdehyde dehydrogenase (acetylating) activity"/>
    <property type="evidence" value="ECO:0007669"/>
    <property type="project" value="UniProtKB-UniRule"/>
</dbReference>
<dbReference type="HAMAP" id="MF_01670">
    <property type="entry name" value="IolA"/>
    <property type="match status" value="1"/>
</dbReference>
<dbReference type="FunFam" id="3.40.605.10:FF:000003">
    <property type="entry name" value="Methylmalonate-semialdehyde dehydrogenase [acylating]"/>
    <property type="match status" value="1"/>
</dbReference>
<gene>
    <name evidence="8" type="primary">mmsA</name>
    <name evidence="3" type="synonym">iolA</name>
    <name evidence="6" type="ORF">AF817_06745</name>
    <name evidence="5" type="ORF">DG57_05900</name>
    <name evidence="7" type="ORF">GT011_06645</name>
    <name evidence="8" type="ORF">GYU24_07035</name>
</gene>
<dbReference type="NCBIfam" id="TIGR01722">
    <property type="entry name" value="MMSDH"/>
    <property type="match status" value="1"/>
</dbReference>
<dbReference type="PROSITE" id="PS00070">
    <property type="entry name" value="ALDEHYDE_DEHYDR_CYS"/>
    <property type="match status" value="1"/>
</dbReference>
<dbReference type="InterPro" id="IPR016161">
    <property type="entry name" value="Ald_DH/histidinol_DH"/>
</dbReference>
<dbReference type="Pfam" id="PF00171">
    <property type="entry name" value="Aldedh"/>
    <property type="match status" value="1"/>
</dbReference>
<evidence type="ECO:0000256" key="1">
    <source>
        <dbReference type="ARBA" id="ARBA00023002"/>
    </source>
</evidence>
<accession>A0A470NET1</accession>
<dbReference type="EMBL" id="AABDDO010000001">
    <property type="protein sequence ID" value="EAG6762920.1"/>
    <property type="molecule type" value="Genomic_DNA"/>
</dbReference>
<proteinExistence type="inferred from homology"/>
<sequence length="488" mass="53350">MADVRKLKNYINGEWVESKTDKYEDVINPATGEVLCQVPISTRAELDQAAVIAEQAFEKWSQVAVPRRARVLFGFQQLLIQHKEELARLITLENGKNLSEARGEVQRGIENVEFAAGAPTLMMGDSLASIATDVEAANYRYPVGVVGGIAPFNFPMMVPCWMFPMAIALGNSFILKPSERTPLLMEKLVELFSEAGLPKGVFNVVYGAHDVVNGILENEIIKAVSFVGSKPVGEYVYKTGSANLKRVQALTGAKNHTIVLNDADLEDTVTNVISAAFGSAGERCMACAVVTVEEGIADEFLEALRTAAQNVKIGNGLDDGVFLGPVIREENQKRTIAYIEKGIEEGAKLTVDGRETGLSEGHFVGPTILEDVTTDMTIWKDEIFAPVLSVIRVKNLQEAVRVANQSEFANGACIFTNNAKAIRYFREKIDAGMLGVNLGVPAPMAFFPFSGWKSSFYGTLHANGKDSVDFYTHKKVVTARYSLKSYEE</sequence>
<organism evidence="8">
    <name type="scientific">Listeria monocytogenes</name>
    <dbReference type="NCBI Taxonomy" id="1639"/>
    <lineage>
        <taxon>Bacteria</taxon>
        <taxon>Bacillati</taxon>
        <taxon>Bacillota</taxon>
        <taxon>Bacilli</taxon>
        <taxon>Bacillales</taxon>
        <taxon>Listeriaceae</taxon>
        <taxon>Listeria</taxon>
    </lineage>
</organism>
<dbReference type="EC" id="1.2.1.27" evidence="3"/>
<evidence type="ECO:0000313" key="6">
    <source>
        <dbReference type="EMBL" id="EAG6762920.1"/>
    </source>
</evidence>
<evidence type="ECO:0000313" key="7">
    <source>
        <dbReference type="EMBL" id="EDN8269020.1"/>
    </source>
</evidence>
<feature type="binding site" evidence="3">
    <location>
        <position position="251"/>
    </location>
    <ligand>
        <name>NAD(+)</name>
        <dbReference type="ChEBI" id="CHEBI:57540"/>
    </ligand>
</feature>
<dbReference type="GO" id="GO:0004491">
    <property type="term" value="F:methylmalonate-semialdehyde dehydrogenase (acylating, NAD) activity"/>
    <property type="evidence" value="ECO:0007669"/>
    <property type="project" value="UniProtKB-UniRule"/>
</dbReference>
<feature type="binding site" evidence="3">
    <location>
        <position position="150"/>
    </location>
    <ligand>
        <name>NAD(+)</name>
        <dbReference type="ChEBI" id="CHEBI:57540"/>
    </ligand>
</feature>
<reference evidence="8" key="4">
    <citation type="submission" date="2020-01" db="EMBL/GenBank/DDBJ databases">
        <authorList>
            <consortium name="NCBI Pathogen Detection Project"/>
        </authorList>
    </citation>
    <scope>NUCLEOTIDE SEQUENCE</scope>
    <source>
        <strain evidence="8">CFIAFB20160038</strain>
    </source>
</reference>
<evidence type="ECO:0000256" key="2">
    <source>
        <dbReference type="ARBA" id="ARBA00023027"/>
    </source>
</evidence>
<feature type="binding site" evidence="3">
    <location>
        <position position="152"/>
    </location>
    <ligand>
        <name>NAD(+)</name>
        <dbReference type="ChEBI" id="CHEBI:57540"/>
    </ligand>
</feature>
<keyword evidence="1 3" id="KW-0560">Oxidoreductase</keyword>
<feature type="active site" description="Nucleophile" evidence="3">
    <location>
        <position position="284"/>
    </location>
</feature>
<dbReference type="InterPro" id="IPR015590">
    <property type="entry name" value="Aldehyde_DH_dom"/>
</dbReference>
<dbReference type="UniPathway" id="UPA00076">
    <property type="reaction ID" value="UER00148"/>
</dbReference>
<feature type="binding site" evidence="3">
    <location>
        <position position="179"/>
    </location>
    <ligand>
        <name>NAD(+)</name>
        <dbReference type="ChEBI" id="CHEBI:57540"/>
    </ligand>
</feature>
<dbReference type="Gene3D" id="3.40.605.10">
    <property type="entry name" value="Aldehyde Dehydrogenase, Chain A, domain 1"/>
    <property type="match status" value="1"/>
</dbReference>
<comment type="similarity">
    <text evidence="3">Belongs to the aldehyde dehydrogenase family. IolA subfamily.</text>
</comment>
<comment type="pathway">
    <text evidence="3">Polyol metabolism; myo-inositol degradation into acetyl-CoA; acetyl-CoA from myo-inositol: step 7/7.</text>
</comment>
<dbReference type="GO" id="GO:0006210">
    <property type="term" value="P:thymine catabolic process"/>
    <property type="evidence" value="ECO:0007669"/>
    <property type="project" value="TreeGrafter"/>
</dbReference>
<dbReference type="GO" id="GO:0019310">
    <property type="term" value="P:inositol catabolic process"/>
    <property type="evidence" value="ECO:0007669"/>
    <property type="project" value="UniProtKB-UniRule"/>
</dbReference>
<dbReference type="InterPro" id="IPR010061">
    <property type="entry name" value="MeMal-semiAld_DH"/>
</dbReference>
<dbReference type="AlphaFoldDB" id="A0A470NET1"/>
<dbReference type="GO" id="GO:0006574">
    <property type="term" value="P:L-valine catabolic process"/>
    <property type="evidence" value="ECO:0007669"/>
    <property type="project" value="TreeGrafter"/>
</dbReference>
<dbReference type="InterPro" id="IPR023510">
    <property type="entry name" value="MSDH_GmP_bac"/>
</dbReference>
<evidence type="ECO:0000259" key="4">
    <source>
        <dbReference type="Pfam" id="PF00171"/>
    </source>
</evidence>
<comment type="catalytic activity">
    <reaction evidence="3">
        <text>3-oxopropanoate + NAD(+) + CoA + H2O = hydrogencarbonate + acetyl-CoA + NADH + H(+)</text>
        <dbReference type="Rhea" id="RHEA:76615"/>
        <dbReference type="ChEBI" id="CHEBI:15377"/>
        <dbReference type="ChEBI" id="CHEBI:15378"/>
        <dbReference type="ChEBI" id="CHEBI:17544"/>
        <dbReference type="ChEBI" id="CHEBI:33190"/>
        <dbReference type="ChEBI" id="CHEBI:57287"/>
        <dbReference type="ChEBI" id="CHEBI:57288"/>
        <dbReference type="ChEBI" id="CHEBI:57540"/>
        <dbReference type="ChEBI" id="CHEBI:57945"/>
        <dbReference type="EC" id="1.2.1.27"/>
    </reaction>
</comment>
<comment type="function">
    <text evidence="3">Catalyzes the oxidation of malonate semialdehyde (MSA) and methylmalonate semialdehyde (MMSA) into acetyl-CoA and propanoyl-CoA, respectively. Is involved in a myo-inositol catabolic pathway. Bicarbonate, and not CO2, is the end-product of the enzymatic reaction.</text>
</comment>
<name>A0A470NET1_LISMN</name>
<dbReference type="PANTHER" id="PTHR43866:SF4">
    <property type="entry name" value="MALONATE-SEMIALDEHYDE DEHYDROGENASE"/>
    <property type="match status" value="1"/>
</dbReference>
<reference evidence="8" key="1">
    <citation type="journal article" date="2018" name="Genome Biol.">
        <title>SKESA: strategic k-mer extension for scrupulous assemblies.</title>
        <authorList>
            <person name="Souvorov A."/>
            <person name="Agarwala R."/>
            <person name="Lipman D.J."/>
        </authorList>
    </citation>
    <scope>NUCLEOTIDE SEQUENCE [LARGE SCALE GENOMIC DNA]</scope>
    <source>
        <strain evidence="8">CFIAFB20160038</strain>
    </source>
</reference>
<comment type="catalytic activity">
    <reaction evidence="3">
        <text>2-methyl-3-oxopropanoate + NAD(+) + CoA + H2O = propanoyl-CoA + hydrogencarbonate + NADH + H(+)</text>
        <dbReference type="Rhea" id="RHEA:20804"/>
        <dbReference type="ChEBI" id="CHEBI:15377"/>
        <dbReference type="ChEBI" id="CHEBI:15378"/>
        <dbReference type="ChEBI" id="CHEBI:17544"/>
        <dbReference type="ChEBI" id="CHEBI:57287"/>
        <dbReference type="ChEBI" id="CHEBI:57392"/>
        <dbReference type="ChEBI" id="CHEBI:57540"/>
        <dbReference type="ChEBI" id="CHEBI:57700"/>
        <dbReference type="ChEBI" id="CHEBI:57945"/>
        <dbReference type="EC" id="1.2.1.27"/>
    </reaction>
</comment>
<evidence type="ECO:0000256" key="3">
    <source>
        <dbReference type="HAMAP-Rule" id="MF_01670"/>
    </source>
</evidence>
<protein>
    <recommendedName>
        <fullName evidence="3">Malonate-semialdehyde dehydrogenase</fullName>
        <shortName evidence="3">MSA dehydrogenase</shortName>
        <ecNumber evidence="3">1.2.1.27</ecNumber>
    </recommendedName>
    <alternativeName>
        <fullName evidence="3">Methylmalonate semialdehyde dehydrogenase</fullName>
        <shortName evidence="3">MMSA dehydrogenase</shortName>
        <shortName evidence="3">MSDH</shortName>
    </alternativeName>
</protein>
<dbReference type="Proteomes" id="UP000467247">
    <property type="component" value="Unassembled WGS sequence"/>
</dbReference>
<dbReference type="CDD" id="cd07085">
    <property type="entry name" value="ALDH_F6_MMSDH"/>
    <property type="match status" value="1"/>
</dbReference>
<dbReference type="InterPro" id="IPR016163">
    <property type="entry name" value="Ald_DH_C"/>
</dbReference>
<feature type="binding site" evidence="3">
    <location>
        <position position="180"/>
    </location>
    <ligand>
        <name>NAD(+)</name>
        <dbReference type="ChEBI" id="CHEBI:57540"/>
    </ligand>
</feature>
<comment type="caution">
    <text evidence="8">The sequence shown here is derived from an EMBL/GenBank/DDBJ whole genome shotgun (WGS) entry which is preliminary data.</text>
</comment>
<feature type="binding site" evidence="3">
    <location>
        <position position="382"/>
    </location>
    <ligand>
        <name>NAD(+)</name>
        <dbReference type="ChEBI" id="CHEBI:57540"/>
    </ligand>
</feature>
<dbReference type="EMBL" id="AAAQJJ010000004">
    <property type="protein sequence ID" value="EAE0769361.1"/>
    <property type="molecule type" value="Genomic_DNA"/>
</dbReference>
<dbReference type="RefSeq" id="WP_061114035.1">
    <property type="nucleotide sequence ID" value="NZ_CP025560.1"/>
</dbReference>
<dbReference type="SUPFAM" id="SSF53720">
    <property type="entry name" value="ALDH-like"/>
    <property type="match status" value="1"/>
</dbReference>
<evidence type="ECO:0000313" key="9">
    <source>
        <dbReference type="Proteomes" id="UP000388699"/>
    </source>
</evidence>
<evidence type="ECO:0000313" key="5">
    <source>
        <dbReference type="EMBL" id="EAE0769361.1"/>
    </source>
</evidence>
<dbReference type="InterPro" id="IPR016162">
    <property type="entry name" value="Ald_DH_N"/>
</dbReference>
<dbReference type="Proteomes" id="UP000388699">
    <property type="component" value="Unassembled WGS sequence"/>
</dbReference>
<comment type="caution">
    <text evidence="3">Lacks conserved residue(s) required for the propagation of feature annotation.</text>
</comment>
<feature type="domain" description="Aldehyde dehydrogenase" evidence="4">
    <location>
        <begin position="15"/>
        <end position="477"/>
    </location>
</feature>
<reference evidence="5 9" key="2">
    <citation type="submission" date="2018-06" db="EMBL/GenBank/DDBJ databases">
        <authorList>
            <consortium name="GenomeTrakr: Next Generation Sequencing Network for Food Pathogen Tracability"/>
        </authorList>
    </citation>
    <scope>NUCLEOTIDE SEQUENCE [LARGE SCALE GENOMIC DNA]</scope>
    <source>
        <strain evidence="5 9">CFSAN008016</strain>
        <strain evidence="7 10">FDA00015028</strain>
    </source>
</reference>